<accession>A0ABP0Z6M8</accession>
<feature type="region of interest" description="Disordered" evidence="2">
    <location>
        <begin position="317"/>
        <end position="353"/>
    </location>
</feature>
<gene>
    <name evidence="3" type="ORF">CITCOLO1_LOCUS19327</name>
</gene>
<dbReference type="InterPro" id="IPR019734">
    <property type="entry name" value="TPR_rpt"/>
</dbReference>
<dbReference type="SUPFAM" id="SSF48452">
    <property type="entry name" value="TPR-like"/>
    <property type="match status" value="1"/>
</dbReference>
<dbReference type="SMART" id="SM00386">
    <property type="entry name" value="HAT"/>
    <property type="match status" value="2"/>
</dbReference>
<keyword evidence="4" id="KW-1185">Reference proteome</keyword>
<sequence length="550" mass="61613">MIIMEATTCFHWSQPFIPHCPSSPQTLASTVLSPSSSKRRNYADGGSLVWRCVHRFEQSNLFGSSSTKLHRSRSCEIPKPTSRSIKRTCSASLDAFSDEEFSKKIQELALRFQHSADEDEAAGRSSSNASCADSDSVSEFVEPSWPETGHEPPDWPGPDELVPAMIERRANSFDLPVSLRMIKKKLQWEEDVRESAESSHCSVKKAFSSVVFMIRELHSYTLRLREILYFEDLQSILVRVQKESQASFVWLFQQVFSHTPTLMVSLMILLANFTVYSMGNNVAFASISPPPAAVVSVVESHDQYHSKFDSSTIKTFSVSSSSGKTTSIGGNNGGGGKVRPIAGGVDDDGQFNQSDQYRTILPDNASQVSSFGTTTEAESVSNREEELEEASLWNSVVEEASKMRQWRDEVLDGDAFRNLISPVTANIETDDYTEYLRTELLYQTSLLQEPNNPLLLTNYAQFLYLVAHDYDRAEEYFKRAVAVEPPEAEAFDKYAAFLWQVRNDLWAAEETFLEAISADPGNSYYAANYAHFLWNTGGEDTCFPLDSPEA</sequence>
<evidence type="ECO:0000256" key="2">
    <source>
        <dbReference type="SAM" id="MobiDB-lite"/>
    </source>
</evidence>
<evidence type="ECO:0000313" key="3">
    <source>
        <dbReference type="EMBL" id="CAK9326961.1"/>
    </source>
</evidence>
<reference evidence="3 4" key="1">
    <citation type="submission" date="2024-03" db="EMBL/GenBank/DDBJ databases">
        <authorList>
            <person name="Gkanogiannis A."/>
            <person name="Becerra Lopez-Lavalle L."/>
        </authorList>
    </citation>
    <scope>NUCLEOTIDE SEQUENCE [LARGE SCALE GENOMIC DNA]</scope>
</reference>
<evidence type="ECO:0008006" key="5">
    <source>
        <dbReference type="Google" id="ProtNLM"/>
    </source>
</evidence>
<protein>
    <recommendedName>
        <fullName evidence="5">Tetratricopeptide repeat-like superfamily protein</fullName>
    </recommendedName>
</protein>
<proteinExistence type="predicted"/>
<name>A0ABP0Z6M8_9ROSI</name>
<feature type="compositionally biased region" description="Low complexity" evidence="2">
    <location>
        <begin position="317"/>
        <end position="329"/>
    </location>
</feature>
<keyword evidence="1" id="KW-0802">TPR repeat</keyword>
<dbReference type="PANTHER" id="PTHR26312">
    <property type="entry name" value="TETRATRICOPEPTIDE REPEAT PROTEIN 5"/>
    <property type="match status" value="1"/>
</dbReference>
<dbReference type="Proteomes" id="UP001642487">
    <property type="component" value="Chromosome 8"/>
</dbReference>
<evidence type="ECO:0000256" key="1">
    <source>
        <dbReference type="PROSITE-ProRule" id="PRU00339"/>
    </source>
</evidence>
<evidence type="ECO:0000313" key="4">
    <source>
        <dbReference type="Proteomes" id="UP001642487"/>
    </source>
</evidence>
<dbReference type="PROSITE" id="PS50005">
    <property type="entry name" value="TPR"/>
    <property type="match status" value="1"/>
</dbReference>
<dbReference type="Gene3D" id="1.25.40.10">
    <property type="entry name" value="Tetratricopeptide repeat domain"/>
    <property type="match status" value="1"/>
</dbReference>
<dbReference type="PANTHER" id="PTHR26312:SF132">
    <property type="entry name" value="OS01G0855200 PROTEIN"/>
    <property type="match status" value="1"/>
</dbReference>
<dbReference type="InterPro" id="IPR011990">
    <property type="entry name" value="TPR-like_helical_dom_sf"/>
</dbReference>
<feature type="repeat" description="TPR" evidence="1">
    <location>
        <begin position="454"/>
        <end position="487"/>
    </location>
</feature>
<organism evidence="3 4">
    <name type="scientific">Citrullus colocynthis</name>
    <name type="common">colocynth</name>
    <dbReference type="NCBI Taxonomy" id="252529"/>
    <lineage>
        <taxon>Eukaryota</taxon>
        <taxon>Viridiplantae</taxon>
        <taxon>Streptophyta</taxon>
        <taxon>Embryophyta</taxon>
        <taxon>Tracheophyta</taxon>
        <taxon>Spermatophyta</taxon>
        <taxon>Magnoliopsida</taxon>
        <taxon>eudicotyledons</taxon>
        <taxon>Gunneridae</taxon>
        <taxon>Pentapetalae</taxon>
        <taxon>rosids</taxon>
        <taxon>fabids</taxon>
        <taxon>Cucurbitales</taxon>
        <taxon>Cucurbitaceae</taxon>
        <taxon>Benincaseae</taxon>
        <taxon>Citrullus</taxon>
    </lineage>
</organism>
<dbReference type="EMBL" id="OZ021742">
    <property type="protein sequence ID" value="CAK9326961.1"/>
    <property type="molecule type" value="Genomic_DNA"/>
</dbReference>
<dbReference type="InterPro" id="IPR003107">
    <property type="entry name" value="HAT"/>
</dbReference>